<evidence type="ECO:0000313" key="1">
    <source>
        <dbReference type="Proteomes" id="UP000050741"/>
    </source>
</evidence>
<dbReference type="WBParaSite" id="GPLIN_000050200">
    <property type="protein sequence ID" value="GPLIN_000050200"/>
    <property type="gene ID" value="GPLIN_000050200"/>
</dbReference>
<reference evidence="2" key="3">
    <citation type="submission" date="2016-06" db="UniProtKB">
        <authorList>
            <consortium name="WormBaseParasite"/>
        </authorList>
    </citation>
    <scope>IDENTIFICATION</scope>
</reference>
<evidence type="ECO:0000313" key="2">
    <source>
        <dbReference type="WBParaSite" id="GPLIN_000050200"/>
    </source>
</evidence>
<dbReference type="Proteomes" id="UP000050741">
    <property type="component" value="Unassembled WGS sequence"/>
</dbReference>
<dbReference type="AlphaFoldDB" id="A0A183BIS3"/>
<organism evidence="1 2">
    <name type="scientific">Globodera pallida</name>
    <name type="common">Potato cyst nematode worm</name>
    <name type="synonym">Heterodera pallida</name>
    <dbReference type="NCBI Taxonomy" id="36090"/>
    <lineage>
        <taxon>Eukaryota</taxon>
        <taxon>Metazoa</taxon>
        <taxon>Ecdysozoa</taxon>
        <taxon>Nematoda</taxon>
        <taxon>Chromadorea</taxon>
        <taxon>Rhabditida</taxon>
        <taxon>Tylenchina</taxon>
        <taxon>Tylenchomorpha</taxon>
        <taxon>Tylenchoidea</taxon>
        <taxon>Heteroderidae</taxon>
        <taxon>Heteroderinae</taxon>
        <taxon>Globodera</taxon>
    </lineage>
</organism>
<protein>
    <submittedName>
        <fullName evidence="2">Uncharacterized protein</fullName>
    </submittedName>
</protein>
<reference evidence="1" key="1">
    <citation type="submission" date="2013-12" db="EMBL/GenBank/DDBJ databases">
        <authorList>
            <person name="Aslett M."/>
        </authorList>
    </citation>
    <scope>NUCLEOTIDE SEQUENCE [LARGE SCALE GENOMIC DNA]</scope>
    <source>
        <strain evidence="1">Lindley</strain>
    </source>
</reference>
<sequence length="131" mass="15497">MALTRSRSCSAVAAVGPPPPLPITRCYSRPSFATFMCSGGHWPSTTPCWPHAFSYYYPLSSSYYFYYKPWRISHPAYRYYRILADDAWDQRFHYYTPPQRQPFDHASTGRIEHSYKPLFMNYAFSDKICRY</sequence>
<accession>A0A183BIS3</accession>
<reference evidence="1" key="2">
    <citation type="submission" date="2014-05" db="EMBL/GenBank/DDBJ databases">
        <title>The genome and life-stage specific transcriptomes of Globodera pallida elucidate key aspects of plant parasitism by a cyst nematode.</title>
        <authorList>
            <person name="Cotton J.A."/>
            <person name="Lilley C.J."/>
            <person name="Jones L.M."/>
            <person name="Kikuchi T."/>
            <person name="Reid A.J."/>
            <person name="Thorpe P."/>
            <person name="Tsai I.J."/>
            <person name="Beasley H."/>
            <person name="Blok V."/>
            <person name="Cock P.J.A."/>
            <person name="Van den Akker S.E."/>
            <person name="Holroyd N."/>
            <person name="Hunt M."/>
            <person name="Mantelin S."/>
            <person name="Naghra H."/>
            <person name="Pain A."/>
            <person name="Palomares-Rius J.E."/>
            <person name="Zarowiecki M."/>
            <person name="Berriman M."/>
            <person name="Jones J.T."/>
            <person name="Urwin P.E."/>
        </authorList>
    </citation>
    <scope>NUCLEOTIDE SEQUENCE [LARGE SCALE GENOMIC DNA]</scope>
    <source>
        <strain evidence="1">Lindley</strain>
    </source>
</reference>
<name>A0A183BIS3_GLOPA</name>
<keyword evidence="1" id="KW-1185">Reference proteome</keyword>
<proteinExistence type="predicted"/>